<dbReference type="InterPro" id="IPR002049">
    <property type="entry name" value="LE_dom"/>
</dbReference>
<proteinExistence type="predicted"/>
<comment type="caution">
    <text evidence="6">Lacks conserved residue(s) required for the propagation of feature annotation.</text>
</comment>
<protein>
    <submittedName>
        <fullName evidence="8">Laminin EGF-like domain-containing protein</fullName>
    </submittedName>
</protein>
<dbReference type="GO" id="GO:0009887">
    <property type="term" value="P:animal organ morphogenesis"/>
    <property type="evidence" value="ECO:0007669"/>
    <property type="project" value="TreeGrafter"/>
</dbReference>
<dbReference type="EnsemblMetazoa" id="AMAM023151-RA">
    <property type="protein sequence ID" value="AMAM023151-PA"/>
    <property type="gene ID" value="AMAM023151"/>
</dbReference>
<reference evidence="9" key="1">
    <citation type="submission" date="2013-09" db="EMBL/GenBank/DDBJ databases">
        <title>The Genome Sequence of Anopheles maculatus species B.</title>
        <authorList>
            <consortium name="The Broad Institute Genomics Platform"/>
            <person name="Neafsey D.E."/>
            <person name="Besansky N."/>
            <person name="Howell P."/>
            <person name="Walton C."/>
            <person name="Young S.K."/>
            <person name="Zeng Q."/>
            <person name="Gargeya S."/>
            <person name="Fitzgerald M."/>
            <person name="Haas B."/>
            <person name="Abouelleil A."/>
            <person name="Allen A.W."/>
            <person name="Alvarado L."/>
            <person name="Arachchi H.M."/>
            <person name="Berlin A.M."/>
            <person name="Chapman S.B."/>
            <person name="Gainer-Dewar J."/>
            <person name="Goldberg J."/>
            <person name="Griggs A."/>
            <person name="Gujja S."/>
            <person name="Hansen M."/>
            <person name="Howarth C."/>
            <person name="Imamovic A."/>
            <person name="Ireland A."/>
            <person name="Larimer J."/>
            <person name="McCowan C."/>
            <person name="Murphy C."/>
            <person name="Pearson M."/>
            <person name="Poon T.W."/>
            <person name="Priest M."/>
            <person name="Roberts A."/>
            <person name="Saif S."/>
            <person name="Shea T."/>
            <person name="Sisk P."/>
            <person name="Sykes S."/>
            <person name="Wortman J."/>
            <person name="Nusbaum C."/>
            <person name="Birren B."/>
        </authorList>
    </citation>
    <scope>NUCLEOTIDE SEQUENCE [LARGE SCALE GENOMIC DNA]</scope>
    <source>
        <strain evidence="9">maculatus3</strain>
    </source>
</reference>
<evidence type="ECO:0000313" key="9">
    <source>
        <dbReference type="Proteomes" id="UP000075901"/>
    </source>
</evidence>
<keyword evidence="9" id="KW-1185">Reference proteome</keyword>
<evidence type="ECO:0000256" key="5">
    <source>
        <dbReference type="ARBA" id="ARBA00023292"/>
    </source>
</evidence>
<dbReference type="GO" id="GO:0016358">
    <property type="term" value="P:dendrite development"/>
    <property type="evidence" value="ECO:0007669"/>
    <property type="project" value="TreeGrafter"/>
</dbReference>
<dbReference type="PANTHER" id="PTHR10574">
    <property type="entry name" value="NETRIN/LAMININ-RELATED"/>
    <property type="match status" value="1"/>
</dbReference>
<dbReference type="PANTHER" id="PTHR10574:SF365">
    <property type="entry name" value="NETRIN-A-RELATED"/>
    <property type="match status" value="1"/>
</dbReference>
<name>A0A182TAW5_9DIPT</name>
<dbReference type="Proteomes" id="UP000075901">
    <property type="component" value="Unassembled WGS sequence"/>
</dbReference>
<dbReference type="GO" id="GO:0005604">
    <property type="term" value="C:basement membrane"/>
    <property type="evidence" value="ECO:0007669"/>
    <property type="project" value="TreeGrafter"/>
</dbReference>
<dbReference type="AlphaFoldDB" id="A0A182TAW5"/>
<dbReference type="PROSITE" id="PS01248">
    <property type="entry name" value="EGF_LAM_1"/>
    <property type="match status" value="1"/>
</dbReference>
<dbReference type="SUPFAM" id="SSF57196">
    <property type="entry name" value="EGF/Laminin"/>
    <property type="match status" value="1"/>
</dbReference>
<dbReference type="InterPro" id="IPR056863">
    <property type="entry name" value="LMN_ATRN_NET-like_EGF"/>
</dbReference>
<reference evidence="8" key="2">
    <citation type="submission" date="2020-05" db="UniProtKB">
        <authorList>
            <consortium name="EnsemblMetazoa"/>
        </authorList>
    </citation>
    <scope>IDENTIFICATION</scope>
    <source>
        <strain evidence="8">maculatus3</strain>
    </source>
</reference>
<dbReference type="SMART" id="SM00180">
    <property type="entry name" value="EGF_Lam"/>
    <property type="match status" value="1"/>
</dbReference>
<keyword evidence="2" id="KW-0677">Repeat</keyword>
<keyword evidence="4" id="KW-0325">Glycoprotein</keyword>
<sequence length="119" mass="12945">MHPRDAGSQGVGSGVLTYALSDFAVGGRCKCNGHASRCVKGADGKLECDCKHNTAGRDCERCKPFYFDRPWGRGTMRDANECKGYGYALGCLWIASLHASLTISDECQVSVNMIQILDY</sequence>
<dbReference type="CDD" id="cd00055">
    <property type="entry name" value="EGF_Lam"/>
    <property type="match status" value="1"/>
</dbReference>
<dbReference type="Pfam" id="PF24973">
    <property type="entry name" value="EGF_LMN_ATRN"/>
    <property type="match status" value="1"/>
</dbReference>
<feature type="disulfide bond" evidence="6">
    <location>
        <begin position="50"/>
        <end position="59"/>
    </location>
</feature>
<keyword evidence="3 6" id="KW-1015">Disulfide bond</keyword>
<dbReference type="Gene3D" id="2.10.25.10">
    <property type="entry name" value="Laminin"/>
    <property type="match status" value="1"/>
</dbReference>
<keyword evidence="5 6" id="KW-0424">Laminin EGF-like domain</keyword>
<dbReference type="PROSITE" id="PS50027">
    <property type="entry name" value="EGF_LAM_2"/>
    <property type="match status" value="1"/>
</dbReference>
<evidence type="ECO:0000256" key="3">
    <source>
        <dbReference type="ARBA" id="ARBA00023157"/>
    </source>
</evidence>
<evidence type="ECO:0000256" key="2">
    <source>
        <dbReference type="ARBA" id="ARBA00022737"/>
    </source>
</evidence>
<dbReference type="VEuPathDB" id="VectorBase:AMAM023151"/>
<organism evidence="8 9">
    <name type="scientific">Anopheles maculatus</name>
    <dbReference type="NCBI Taxonomy" id="74869"/>
    <lineage>
        <taxon>Eukaryota</taxon>
        <taxon>Metazoa</taxon>
        <taxon>Ecdysozoa</taxon>
        <taxon>Arthropoda</taxon>
        <taxon>Hexapoda</taxon>
        <taxon>Insecta</taxon>
        <taxon>Pterygota</taxon>
        <taxon>Neoptera</taxon>
        <taxon>Endopterygota</taxon>
        <taxon>Diptera</taxon>
        <taxon>Nematocera</taxon>
        <taxon>Culicoidea</taxon>
        <taxon>Culicidae</taxon>
        <taxon>Anophelinae</taxon>
        <taxon>Anopheles</taxon>
        <taxon>Anopheles maculatus group</taxon>
    </lineage>
</organism>
<accession>A0A182TAW5</accession>
<evidence type="ECO:0000259" key="7">
    <source>
        <dbReference type="PROSITE" id="PS50027"/>
    </source>
</evidence>
<evidence type="ECO:0000313" key="8">
    <source>
        <dbReference type="EnsemblMetazoa" id="AMAM023151-PA"/>
    </source>
</evidence>
<evidence type="ECO:0000256" key="4">
    <source>
        <dbReference type="ARBA" id="ARBA00023180"/>
    </source>
</evidence>
<evidence type="ECO:0000256" key="1">
    <source>
        <dbReference type="ARBA" id="ARBA00022729"/>
    </source>
</evidence>
<feature type="domain" description="Laminin EGF-like" evidence="7">
    <location>
        <begin position="29"/>
        <end position="84"/>
    </location>
</feature>
<keyword evidence="1" id="KW-0732">Signal</keyword>
<feature type="disulfide bond" evidence="6">
    <location>
        <begin position="31"/>
        <end position="48"/>
    </location>
</feature>
<dbReference type="GO" id="GO:0008045">
    <property type="term" value="P:motor neuron axon guidance"/>
    <property type="evidence" value="ECO:0007669"/>
    <property type="project" value="TreeGrafter"/>
</dbReference>
<dbReference type="GO" id="GO:0009888">
    <property type="term" value="P:tissue development"/>
    <property type="evidence" value="ECO:0007669"/>
    <property type="project" value="TreeGrafter"/>
</dbReference>
<dbReference type="InterPro" id="IPR050440">
    <property type="entry name" value="Laminin/Netrin_ECM"/>
</dbReference>
<evidence type="ECO:0000256" key="6">
    <source>
        <dbReference type="PROSITE-ProRule" id="PRU00460"/>
    </source>
</evidence>